<gene>
    <name evidence="9" type="ORF">NBR_LOCUS10476</name>
</gene>
<dbReference type="AlphaFoldDB" id="A0A0N4Y3R6"/>
<keyword evidence="6" id="KW-1133">Transmembrane helix</keyword>
<evidence type="ECO:0000256" key="6">
    <source>
        <dbReference type="ARBA" id="ARBA00022989"/>
    </source>
</evidence>
<dbReference type="InterPro" id="IPR008166">
    <property type="entry name" value="Glyco_transf_92"/>
</dbReference>
<evidence type="ECO:0000256" key="4">
    <source>
        <dbReference type="ARBA" id="ARBA00022679"/>
    </source>
</evidence>
<dbReference type="EC" id="2.4.1.-" evidence="8"/>
<name>A0A0N4Y3R6_NIPBR</name>
<keyword evidence="4 8" id="KW-0808">Transferase</keyword>
<evidence type="ECO:0000256" key="1">
    <source>
        <dbReference type="ARBA" id="ARBA00004167"/>
    </source>
</evidence>
<dbReference type="Proteomes" id="UP000271162">
    <property type="component" value="Unassembled WGS sequence"/>
</dbReference>
<reference evidence="9 10" key="2">
    <citation type="submission" date="2018-11" db="EMBL/GenBank/DDBJ databases">
        <authorList>
            <consortium name="Pathogen Informatics"/>
        </authorList>
    </citation>
    <scope>NUCLEOTIDE SEQUENCE [LARGE SCALE GENOMIC DNA]</scope>
</reference>
<keyword evidence="10" id="KW-1185">Reference proteome</keyword>
<dbReference type="PANTHER" id="PTHR21461:SF40">
    <property type="entry name" value="GLYCOSYLTRANSFERASE FAMILY 92 PROTEIN"/>
    <property type="match status" value="1"/>
</dbReference>
<evidence type="ECO:0000256" key="2">
    <source>
        <dbReference type="ARBA" id="ARBA00007647"/>
    </source>
</evidence>
<dbReference type="EMBL" id="UYSL01020324">
    <property type="protein sequence ID" value="VDL74065.1"/>
    <property type="molecule type" value="Genomic_DNA"/>
</dbReference>
<protein>
    <recommendedName>
        <fullName evidence="8">Glycosyltransferase family 92 protein</fullName>
        <ecNumber evidence="8">2.4.1.-</ecNumber>
    </recommendedName>
</protein>
<dbReference type="OMA" id="GEYNPPI"/>
<evidence type="ECO:0000313" key="10">
    <source>
        <dbReference type="Proteomes" id="UP000271162"/>
    </source>
</evidence>
<dbReference type="GO" id="GO:0005737">
    <property type="term" value="C:cytoplasm"/>
    <property type="evidence" value="ECO:0007669"/>
    <property type="project" value="TreeGrafter"/>
</dbReference>
<proteinExistence type="inferred from homology"/>
<reference evidence="11" key="1">
    <citation type="submission" date="2017-02" db="UniProtKB">
        <authorList>
            <consortium name="WormBaseParasite"/>
        </authorList>
    </citation>
    <scope>IDENTIFICATION</scope>
</reference>
<sequence>MSYGEYNPPISLIAAYAFADYLQKRQIGPSVETRVVPEYTAYCCKRLGVHYMSVSTSGTVPINDSVPIVDRTENAPKYRLSHCLSPLYGNGTKWLLFAEFLEHYKRMGVEHFYVYVKDIDDYSKLVLGDYVRTGEIETIFLRTNDRPSAGYQPAAIHDCLHRSRHHSRYVIFGDLDERIIVLSGRTLADYVT</sequence>
<accession>A0A0N4Y3R6</accession>
<evidence type="ECO:0000313" key="11">
    <source>
        <dbReference type="WBParaSite" id="NBR_0001047501-mRNA-1"/>
    </source>
</evidence>
<dbReference type="PANTHER" id="PTHR21461">
    <property type="entry name" value="GLYCOSYLTRANSFERASE FAMILY 92 PROTEIN"/>
    <property type="match status" value="1"/>
</dbReference>
<organism evidence="11">
    <name type="scientific">Nippostrongylus brasiliensis</name>
    <name type="common">Rat hookworm</name>
    <dbReference type="NCBI Taxonomy" id="27835"/>
    <lineage>
        <taxon>Eukaryota</taxon>
        <taxon>Metazoa</taxon>
        <taxon>Ecdysozoa</taxon>
        <taxon>Nematoda</taxon>
        <taxon>Chromadorea</taxon>
        <taxon>Rhabditida</taxon>
        <taxon>Rhabditina</taxon>
        <taxon>Rhabditomorpha</taxon>
        <taxon>Strongyloidea</taxon>
        <taxon>Heligmosomidae</taxon>
        <taxon>Nippostrongylus</taxon>
    </lineage>
</organism>
<comment type="similarity">
    <text evidence="2 8">Belongs to the glycosyltransferase 92 family.</text>
</comment>
<evidence type="ECO:0000256" key="8">
    <source>
        <dbReference type="RuleBase" id="RU366017"/>
    </source>
</evidence>
<dbReference type="WBParaSite" id="NBR_0001047501-mRNA-1">
    <property type="protein sequence ID" value="NBR_0001047501-mRNA-1"/>
    <property type="gene ID" value="NBR_0001047501"/>
</dbReference>
<comment type="subcellular location">
    <subcellularLocation>
        <location evidence="1">Membrane</location>
        <topology evidence="1">Single-pass membrane protein</topology>
    </subcellularLocation>
</comment>
<evidence type="ECO:0000313" key="9">
    <source>
        <dbReference type="EMBL" id="VDL74065.1"/>
    </source>
</evidence>
<dbReference type="GO" id="GO:0016757">
    <property type="term" value="F:glycosyltransferase activity"/>
    <property type="evidence" value="ECO:0007669"/>
    <property type="project" value="UniProtKB-UniRule"/>
</dbReference>
<dbReference type="Pfam" id="PF01697">
    <property type="entry name" value="Glyco_transf_92"/>
    <property type="match status" value="1"/>
</dbReference>
<keyword evidence="5" id="KW-0812">Transmembrane</keyword>
<keyword evidence="7" id="KW-0472">Membrane</keyword>
<evidence type="ECO:0000256" key="5">
    <source>
        <dbReference type="ARBA" id="ARBA00022692"/>
    </source>
</evidence>
<keyword evidence="3 8" id="KW-0328">Glycosyltransferase</keyword>
<dbReference type="GO" id="GO:0016020">
    <property type="term" value="C:membrane"/>
    <property type="evidence" value="ECO:0007669"/>
    <property type="project" value="UniProtKB-SubCell"/>
</dbReference>
<evidence type="ECO:0000256" key="7">
    <source>
        <dbReference type="ARBA" id="ARBA00023136"/>
    </source>
</evidence>
<evidence type="ECO:0000256" key="3">
    <source>
        <dbReference type="ARBA" id="ARBA00022676"/>
    </source>
</evidence>